<sequence length="339" mass="36315">MLKAGAFPDLKRFRMDLSVARRVLDVSLTRSFISTSPTPFLMTSQQDEVAVDADADYANGGRNDQPPPPYQDEQTSAQDQAHDSDVEMLDSAADDVTQSSGDDSSHQLQDIYDILPCPVPCFDPPSHKPFEHDSVQTWAGDLIQWAAAHCPECATAPSAHGPALTNYILLQVSAMAYKILPNTLAPKSLHSAAVALPGFWQLLESHAVRGWKSAKRNGIQPVTKAELDALLQQAHQDHREGVEDGTFSELGDDVHSDLQTPPPPKKSIAPSVKPSAAAAKKTVAAAKKPSASSSKPSAAASTSHLRRSSRIKPSAPSSDERGQDSSQGAAKGMRTRVTK</sequence>
<name>J0L7L8_AURST</name>
<protein>
    <submittedName>
        <fullName evidence="2">Uncharacterized protein</fullName>
    </submittedName>
</protein>
<accession>J0L7L8</accession>
<gene>
    <name evidence="2" type="ORF">AURDEDRAFT_178625</name>
</gene>
<dbReference type="EMBL" id="JH689090">
    <property type="protein sequence ID" value="EJD32321.1"/>
    <property type="molecule type" value="Genomic_DNA"/>
</dbReference>
<dbReference type="KEGG" id="adl:AURDEDRAFT_178625"/>
<reference evidence="3" key="1">
    <citation type="journal article" date="2012" name="Science">
        <title>The Paleozoic origin of enzymatic lignin decomposition reconstructed from 31 fungal genomes.</title>
        <authorList>
            <person name="Floudas D."/>
            <person name="Binder M."/>
            <person name="Riley R."/>
            <person name="Barry K."/>
            <person name="Blanchette R.A."/>
            <person name="Henrissat B."/>
            <person name="Martinez A.T."/>
            <person name="Otillar R."/>
            <person name="Spatafora J.W."/>
            <person name="Yadav J.S."/>
            <person name="Aerts A."/>
            <person name="Benoit I."/>
            <person name="Boyd A."/>
            <person name="Carlson A."/>
            <person name="Copeland A."/>
            <person name="Coutinho P.M."/>
            <person name="de Vries R.P."/>
            <person name="Ferreira P."/>
            <person name="Findley K."/>
            <person name="Foster B."/>
            <person name="Gaskell J."/>
            <person name="Glotzer D."/>
            <person name="Gorecki P."/>
            <person name="Heitman J."/>
            <person name="Hesse C."/>
            <person name="Hori C."/>
            <person name="Igarashi K."/>
            <person name="Jurgens J.A."/>
            <person name="Kallen N."/>
            <person name="Kersten P."/>
            <person name="Kohler A."/>
            <person name="Kuees U."/>
            <person name="Kumar T.K.A."/>
            <person name="Kuo A."/>
            <person name="LaButti K."/>
            <person name="Larrondo L.F."/>
            <person name="Lindquist E."/>
            <person name="Ling A."/>
            <person name="Lombard V."/>
            <person name="Lucas S."/>
            <person name="Lundell T."/>
            <person name="Martin R."/>
            <person name="McLaughlin D.J."/>
            <person name="Morgenstern I."/>
            <person name="Morin E."/>
            <person name="Murat C."/>
            <person name="Nagy L.G."/>
            <person name="Nolan M."/>
            <person name="Ohm R.A."/>
            <person name="Patyshakuliyeva A."/>
            <person name="Rokas A."/>
            <person name="Ruiz-Duenas F.J."/>
            <person name="Sabat G."/>
            <person name="Salamov A."/>
            <person name="Samejima M."/>
            <person name="Schmutz J."/>
            <person name="Slot J.C."/>
            <person name="St John F."/>
            <person name="Stenlid J."/>
            <person name="Sun H."/>
            <person name="Sun S."/>
            <person name="Syed K."/>
            <person name="Tsang A."/>
            <person name="Wiebenga A."/>
            <person name="Young D."/>
            <person name="Pisabarro A."/>
            <person name="Eastwood D.C."/>
            <person name="Martin F."/>
            <person name="Cullen D."/>
            <person name="Grigoriev I.V."/>
            <person name="Hibbett D.S."/>
        </authorList>
    </citation>
    <scope>NUCLEOTIDE SEQUENCE [LARGE SCALE GENOMIC DNA]</scope>
    <source>
        <strain evidence="3">TFB10046</strain>
    </source>
</reference>
<organism evidence="2 3">
    <name type="scientific">Auricularia subglabra (strain TFB-10046 / SS5)</name>
    <name type="common">White-rot fungus</name>
    <name type="synonym">Auricularia delicata (strain TFB10046)</name>
    <dbReference type="NCBI Taxonomy" id="717982"/>
    <lineage>
        <taxon>Eukaryota</taxon>
        <taxon>Fungi</taxon>
        <taxon>Dikarya</taxon>
        <taxon>Basidiomycota</taxon>
        <taxon>Agaricomycotina</taxon>
        <taxon>Agaricomycetes</taxon>
        <taxon>Auriculariales</taxon>
        <taxon>Auriculariaceae</taxon>
        <taxon>Auricularia</taxon>
    </lineage>
</organism>
<dbReference type="Proteomes" id="UP000006514">
    <property type="component" value="Unassembled WGS sequence"/>
</dbReference>
<feature type="region of interest" description="Disordered" evidence="1">
    <location>
        <begin position="56"/>
        <end position="83"/>
    </location>
</feature>
<proteinExistence type="predicted"/>
<evidence type="ECO:0000313" key="3">
    <source>
        <dbReference type="Proteomes" id="UP000006514"/>
    </source>
</evidence>
<evidence type="ECO:0000256" key="1">
    <source>
        <dbReference type="SAM" id="MobiDB-lite"/>
    </source>
</evidence>
<dbReference type="InParanoid" id="J0L7L8"/>
<keyword evidence="3" id="KW-1185">Reference proteome</keyword>
<feature type="compositionally biased region" description="Low complexity" evidence="1">
    <location>
        <begin position="266"/>
        <end position="303"/>
    </location>
</feature>
<feature type="region of interest" description="Disordered" evidence="1">
    <location>
        <begin position="236"/>
        <end position="339"/>
    </location>
</feature>
<dbReference type="AlphaFoldDB" id="J0L7L8"/>
<evidence type="ECO:0000313" key="2">
    <source>
        <dbReference type="EMBL" id="EJD32321.1"/>
    </source>
</evidence>